<reference evidence="3" key="1">
    <citation type="submission" date="2023-03" db="EMBL/GenBank/DDBJ databases">
        <title>Mating type loci evolution in Malassezia.</title>
        <authorList>
            <person name="Coelho M.A."/>
        </authorList>
    </citation>
    <scope>NUCLEOTIDE SEQUENCE</scope>
    <source>
        <strain evidence="3">CBS 12830</strain>
    </source>
</reference>
<dbReference type="InterPro" id="IPR002836">
    <property type="entry name" value="PDCD5-like"/>
</dbReference>
<dbReference type="Pfam" id="PF01984">
    <property type="entry name" value="dsDNA_bind"/>
    <property type="match status" value="1"/>
</dbReference>
<dbReference type="GO" id="GO:0005829">
    <property type="term" value="C:cytosol"/>
    <property type="evidence" value="ECO:0007669"/>
    <property type="project" value="TreeGrafter"/>
</dbReference>
<dbReference type="PIRSF" id="PIRSF015730">
    <property type="entry name" value="TFAR19"/>
    <property type="match status" value="1"/>
</dbReference>
<dbReference type="Gene3D" id="1.10.8.140">
    <property type="entry name" value="PDCD5-like"/>
    <property type="match status" value="1"/>
</dbReference>
<evidence type="ECO:0000313" key="3">
    <source>
        <dbReference type="EMBL" id="WFD24225.1"/>
    </source>
</evidence>
<evidence type="ECO:0008006" key="5">
    <source>
        <dbReference type="Google" id="ProtNLM"/>
    </source>
</evidence>
<proteinExistence type="inferred from homology"/>
<gene>
    <name evidence="3" type="ORF">MEQU1_002922</name>
</gene>
<feature type="region of interest" description="Disordered" evidence="2">
    <location>
        <begin position="15"/>
        <end position="59"/>
    </location>
</feature>
<dbReference type="SUPFAM" id="SSF46950">
    <property type="entry name" value="Double-stranded DNA-binding domain"/>
    <property type="match status" value="1"/>
</dbReference>
<dbReference type="InterPro" id="IPR036883">
    <property type="entry name" value="PDCD5-like_sf"/>
</dbReference>
<feature type="compositionally biased region" description="Low complexity" evidence="2">
    <location>
        <begin position="28"/>
        <end position="41"/>
    </location>
</feature>
<comment type="similarity">
    <text evidence="1">Belongs to the PDCD5 family.</text>
</comment>
<sequence length="137" mass="14893">MDDPELEAIRRARMAELRGAQGGGMPAGAGMPSVLQGASGRASGGAADGQDDNVAQQEEMKRQLLSQILESDARERSAISDILLQMARSGQVRQRVSEEQLIVLLDQVDQVGANESANKITVTRKKTWDDDEDDWDL</sequence>
<dbReference type="PANTHER" id="PTHR10840">
    <property type="entry name" value="PROGRAMMED CELL DEATH PROTEIN 5"/>
    <property type="match status" value="1"/>
</dbReference>
<evidence type="ECO:0000256" key="1">
    <source>
        <dbReference type="ARBA" id="ARBA00010490"/>
    </source>
</evidence>
<evidence type="ECO:0000313" key="4">
    <source>
        <dbReference type="Proteomes" id="UP001214415"/>
    </source>
</evidence>
<organism evidence="3 4">
    <name type="scientific">Malassezia equina</name>
    <dbReference type="NCBI Taxonomy" id="1381935"/>
    <lineage>
        <taxon>Eukaryota</taxon>
        <taxon>Fungi</taxon>
        <taxon>Dikarya</taxon>
        <taxon>Basidiomycota</taxon>
        <taxon>Ustilaginomycotina</taxon>
        <taxon>Malasseziomycetes</taxon>
        <taxon>Malasseziales</taxon>
        <taxon>Malasseziaceae</taxon>
        <taxon>Malassezia</taxon>
    </lineage>
</organism>
<accession>A0AAF0EEK0</accession>
<keyword evidence="4" id="KW-1185">Reference proteome</keyword>
<name>A0AAF0EEK0_9BASI</name>
<dbReference type="GO" id="GO:0003677">
    <property type="term" value="F:DNA binding"/>
    <property type="evidence" value="ECO:0007669"/>
    <property type="project" value="InterPro"/>
</dbReference>
<dbReference type="PANTHER" id="PTHR10840:SF0">
    <property type="entry name" value="PROGRAMMED CELL DEATH PROTEIN 5"/>
    <property type="match status" value="1"/>
</dbReference>
<dbReference type="Proteomes" id="UP001214415">
    <property type="component" value="Chromosome 5"/>
</dbReference>
<protein>
    <recommendedName>
        <fullName evidence="5">Programmed cell death protein 5</fullName>
    </recommendedName>
</protein>
<evidence type="ECO:0000256" key="2">
    <source>
        <dbReference type="SAM" id="MobiDB-lite"/>
    </source>
</evidence>
<dbReference type="EMBL" id="CP119904">
    <property type="protein sequence ID" value="WFD24225.1"/>
    <property type="molecule type" value="Genomic_DNA"/>
</dbReference>
<dbReference type="GO" id="GO:0005634">
    <property type="term" value="C:nucleus"/>
    <property type="evidence" value="ECO:0007669"/>
    <property type="project" value="TreeGrafter"/>
</dbReference>
<dbReference type="AlphaFoldDB" id="A0AAF0EEK0"/>